<sequence length="342" mass="38108">MRRIAATALTALCVAGSAIQPALAQGEYDDPINYSVVYDGTHCVFSVKKEEDHGDEFALLIRSTVSPTLDHFFATTGVSQQALKRYGELGGGDITSAVPSPDKGFAHDHSSLTPVNPDYLAALDRVETELSNVGFGSADVSWFRWHLTVLVRARYADQDFVNSIRRSWRIPVQELPDVTDHDFEEWMRQIAETPGIYPSSEAKKSDQVALAIQATTIMWRLEQYHEQILAGIPEEKQTLVAPLLRTFRKIHAAVVRKQTFALRQCGKAEEFDKYDATAVEPTNQPTEQPRISATVRPSEVLTSPTGPVKKRMLIVSAIALFFIILLGLYLLRIVKNTAPLER</sequence>
<keyword evidence="1" id="KW-0472">Membrane</keyword>
<comment type="caution">
    <text evidence="3">The sequence shown here is derived from an EMBL/GenBank/DDBJ whole genome shotgun (WGS) entry which is preliminary data.</text>
</comment>
<dbReference type="RefSeq" id="WP_277105624.1">
    <property type="nucleotide sequence ID" value="NZ_BAAAJS010000042.1"/>
</dbReference>
<keyword evidence="1" id="KW-1133">Transmembrane helix</keyword>
<keyword evidence="2" id="KW-0732">Signal</keyword>
<feature type="transmembrane region" description="Helical" evidence="1">
    <location>
        <begin position="312"/>
        <end position="334"/>
    </location>
</feature>
<name>A0ABU2BEC0_9CORY</name>
<feature type="chain" id="PRO_5047533307" evidence="2">
    <location>
        <begin position="25"/>
        <end position="342"/>
    </location>
</feature>
<dbReference type="EMBL" id="JAVDYF010000001">
    <property type="protein sequence ID" value="MDR7355729.1"/>
    <property type="molecule type" value="Genomic_DNA"/>
</dbReference>
<feature type="signal peptide" evidence="2">
    <location>
        <begin position="1"/>
        <end position="24"/>
    </location>
</feature>
<keyword evidence="4" id="KW-1185">Reference proteome</keyword>
<accession>A0ABU2BEC0</accession>
<evidence type="ECO:0000256" key="2">
    <source>
        <dbReference type="SAM" id="SignalP"/>
    </source>
</evidence>
<proteinExistence type="predicted"/>
<evidence type="ECO:0000313" key="3">
    <source>
        <dbReference type="EMBL" id="MDR7355729.1"/>
    </source>
</evidence>
<evidence type="ECO:0000313" key="4">
    <source>
        <dbReference type="Proteomes" id="UP001183619"/>
    </source>
</evidence>
<evidence type="ECO:0000256" key="1">
    <source>
        <dbReference type="SAM" id="Phobius"/>
    </source>
</evidence>
<dbReference type="Proteomes" id="UP001183619">
    <property type="component" value="Unassembled WGS sequence"/>
</dbReference>
<protein>
    <submittedName>
        <fullName evidence="3">Uncharacterized protein</fullName>
    </submittedName>
</protein>
<keyword evidence="1" id="KW-0812">Transmembrane</keyword>
<organism evidence="3 4">
    <name type="scientific">Corynebacterium felinum</name>
    <dbReference type="NCBI Taxonomy" id="131318"/>
    <lineage>
        <taxon>Bacteria</taxon>
        <taxon>Bacillati</taxon>
        <taxon>Actinomycetota</taxon>
        <taxon>Actinomycetes</taxon>
        <taxon>Mycobacteriales</taxon>
        <taxon>Corynebacteriaceae</taxon>
        <taxon>Corynebacterium</taxon>
    </lineage>
</organism>
<reference evidence="3 4" key="1">
    <citation type="submission" date="2023-07" db="EMBL/GenBank/DDBJ databases">
        <title>Sequencing the genomes of 1000 actinobacteria strains.</title>
        <authorList>
            <person name="Klenk H.-P."/>
        </authorList>
    </citation>
    <scope>NUCLEOTIDE SEQUENCE [LARGE SCALE GENOMIC DNA]</scope>
    <source>
        <strain evidence="3 4">DSM 44508</strain>
    </source>
</reference>
<gene>
    <name evidence="3" type="ORF">J2S37_002267</name>
</gene>